<keyword evidence="3" id="KW-0804">Transcription</keyword>
<gene>
    <name evidence="6" type="ORF">E5334_03855</name>
</gene>
<dbReference type="SUPFAM" id="SSF46785">
    <property type="entry name" value="Winged helix' DNA-binding domain"/>
    <property type="match status" value="1"/>
</dbReference>
<dbReference type="InterPro" id="IPR014710">
    <property type="entry name" value="RmlC-like_jellyroll"/>
</dbReference>
<dbReference type="InterPro" id="IPR018490">
    <property type="entry name" value="cNMP-bd_dom_sf"/>
</dbReference>
<protein>
    <submittedName>
        <fullName evidence="6">Crp/Fnr family transcriptional regulator</fullName>
    </submittedName>
</protein>
<dbReference type="InterPro" id="IPR000595">
    <property type="entry name" value="cNMP-bd_dom"/>
</dbReference>
<dbReference type="PROSITE" id="PS50042">
    <property type="entry name" value="CNMP_BINDING_3"/>
    <property type="match status" value="1"/>
</dbReference>
<keyword evidence="1" id="KW-0805">Transcription regulation</keyword>
<evidence type="ECO:0000256" key="2">
    <source>
        <dbReference type="ARBA" id="ARBA00023125"/>
    </source>
</evidence>
<dbReference type="PROSITE" id="PS51063">
    <property type="entry name" value="HTH_CRP_2"/>
    <property type="match status" value="1"/>
</dbReference>
<dbReference type="EMBL" id="SRYE01000002">
    <property type="protein sequence ID" value="TGY62559.1"/>
    <property type="molecule type" value="Genomic_DNA"/>
</dbReference>
<feature type="domain" description="Cyclic nucleotide-binding" evidence="4">
    <location>
        <begin position="8"/>
        <end position="79"/>
    </location>
</feature>
<evidence type="ECO:0000259" key="4">
    <source>
        <dbReference type="PROSITE" id="PS50042"/>
    </source>
</evidence>
<dbReference type="RefSeq" id="WP_136012289.1">
    <property type="nucleotide sequence ID" value="NZ_SRYE01000002.1"/>
</dbReference>
<name>A0A4S2F104_9ACTN</name>
<dbReference type="AlphaFoldDB" id="A0A4S2F104"/>
<dbReference type="SUPFAM" id="SSF51206">
    <property type="entry name" value="cAMP-binding domain-like"/>
    <property type="match status" value="1"/>
</dbReference>
<dbReference type="InterPro" id="IPR036390">
    <property type="entry name" value="WH_DNA-bd_sf"/>
</dbReference>
<keyword evidence="7" id="KW-1185">Reference proteome</keyword>
<keyword evidence="2" id="KW-0238">DNA-binding</keyword>
<dbReference type="InterPro" id="IPR012318">
    <property type="entry name" value="HTH_CRP"/>
</dbReference>
<reference evidence="6 7" key="1">
    <citation type="submission" date="2019-04" db="EMBL/GenBank/DDBJ databases">
        <title>Microbes associate with the intestines of laboratory mice.</title>
        <authorList>
            <person name="Navarre W."/>
            <person name="Wong E."/>
            <person name="Huang K."/>
            <person name="Tropini C."/>
            <person name="Ng K."/>
            <person name="Yu B."/>
        </authorList>
    </citation>
    <scope>NUCLEOTIDE SEQUENCE [LARGE SCALE GENOMIC DNA]</scope>
    <source>
        <strain evidence="6 7">NM07_P-09</strain>
    </source>
</reference>
<proteinExistence type="predicted"/>
<comment type="caution">
    <text evidence="6">The sequence shown here is derived from an EMBL/GenBank/DDBJ whole genome shotgun (WGS) entry which is preliminary data.</text>
</comment>
<evidence type="ECO:0000313" key="6">
    <source>
        <dbReference type="EMBL" id="TGY62559.1"/>
    </source>
</evidence>
<dbReference type="Gene3D" id="2.60.120.10">
    <property type="entry name" value="Jelly Rolls"/>
    <property type="match status" value="1"/>
</dbReference>
<evidence type="ECO:0000259" key="5">
    <source>
        <dbReference type="PROSITE" id="PS51063"/>
    </source>
</evidence>
<evidence type="ECO:0000256" key="3">
    <source>
        <dbReference type="ARBA" id="ARBA00023163"/>
    </source>
</evidence>
<accession>A0A4S2F104</accession>
<dbReference type="Pfam" id="PF00027">
    <property type="entry name" value="cNMP_binding"/>
    <property type="match status" value="1"/>
</dbReference>
<dbReference type="Pfam" id="PF13545">
    <property type="entry name" value="HTH_Crp_2"/>
    <property type="match status" value="1"/>
</dbReference>
<sequence>MAIGTSALFSGIAPGDLERMLPCLNAREKTYQRGQYLLHAGQTTNALGVVLEGRLRVEVADAWGNVNILQTCEAGEIFAPGYACMPGETLDIDVVADTNAIVVFLEAEKIIHPCPHQCACHITIASNLMRVLARHNLEMNRRAMVTTPKTVRGKILAYLSQVQKTAGTQSFEIPYSQTKLAAYLGVDRSTLSAELGRLRKEGVIDYRGTRYTLL</sequence>
<dbReference type="OrthoDB" id="9774616at2"/>
<dbReference type="GO" id="GO:0006355">
    <property type="term" value="P:regulation of DNA-templated transcription"/>
    <property type="evidence" value="ECO:0007669"/>
    <property type="project" value="InterPro"/>
</dbReference>
<dbReference type="CDD" id="cd00038">
    <property type="entry name" value="CAP_ED"/>
    <property type="match status" value="1"/>
</dbReference>
<dbReference type="Proteomes" id="UP000310263">
    <property type="component" value="Unassembled WGS sequence"/>
</dbReference>
<dbReference type="GO" id="GO:0003677">
    <property type="term" value="F:DNA binding"/>
    <property type="evidence" value="ECO:0007669"/>
    <property type="project" value="UniProtKB-KW"/>
</dbReference>
<evidence type="ECO:0000313" key="7">
    <source>
        <dbReference type="Proteomes" id="UP000310263"/>
    </source>
</evidence>
<evidence type="ECO:0000256" key="1">
    <source>
        <dbReference type="ARBA" id="ARBA00023015"/>
    </source>
</evidence>
<feature type="domain" description="HTH crp-type" evidence="5">
    <location>
        <begin position="149"/>
        <end position="214"/>
    </location>
</feature>
<organism evidence="6 7">
    <name type="scientific">Muricaecibacterium torontonense</name>
    <dbReference type="NCBI Taxonomy" id="3032871"/>
    <lineage>
        <taxon>Bacteria</taxon>
        <taxon>Bacillati</taxon>
        <taxon>Actinomycetota</taxon>
        <taxon>Coriobacteriia</taxon>
        <taxon>Coriobacteriales</taxon>
        <taxon>Atopobiaceae</taxon>
        <taxon>Muricaecibacterium</taxon>
    </lineage>
</organism>